<dbReference type="Gene3D" id="3.40.50.11820">
    <property type="match status" value="1"/>
</dbReference>
<name>A0ABS4EAZ2_9FIRM</name>
<dbReference type="Gene3D" id="3.40.50.12580">
    <property type="match status" value="1"/>
</dbReference>
<proteinExistence type="inferred from homology"/>
<organism evidence="7 8">
    <name type="scientific">Metaclostridioides mangenotii</name>
    <dbReference type="NCBI Taxonomy" id="1540"/>
    <lineage>
        <taxon>Bacteria</taxon>
        <taxon>Bacillati</taxon>
        <taxon>Bacillota</taxon>
        <taxon>Clostridia</taxon>
        <taxon>Peptostreptococcales</taxon>
        <taxon>Peptostreptococcaceae</taxon>
        <taxon>Metaclostridioides</taxon>
    </lineage>
</organism>
<comment type="similarity">
    <text evidence="2">Belongs to the CDP-glycerol glycerophosphotransferase family.</text>
</comment>
<accession>A0ABS4EAZ2</accession>
<dbReference type="InterPro" id="IPR029044">
    <property type="entry name" value="Nucleotide-diphossugar_trans"/>
</dbReference>
<comment type="caution">
    <text evidence="7">The sequence shown here is derived from an EMBL/GenBank/DDBJ whole genome shotgun (WGS) entry which is preliminary data.</text>
</comment>
<gene>
    <name evidence="7" type="ORF">J2Z43_001508</name>
</gene>
<evidence type="ECO:0000256" key="1">
    <source>
        <dbReference type="ARBA" id="ARBA00004202"/>
    </source>
</evidence>
<dbReference type="SUPFAM" id="SSF48452">
    <property type="entry name" value="TPR-like"/>
    <property type="match status" value="1"/>
</dbReference>
<dbReference type="Pfam" id="PF04464">
    <property type="entry name" value="Glyphos_transf"/>
    <property type="match status" value="1"/>
</dbReference>
<dbReference type="InterPro" id="IPR043148">
    <property type="entry name" value="TagF_C"/>
</dbReference>
<dbReference type="InterPro" id="IPR007554">
    <property type="entry name" value="Glycerophosphate_synth"/>
</dbReference>
<keyword evidence="6" id="KW-0472">Membrane</keyword>
<dbReference type="Proteomes" id="UP000767291">
    <property type="component" value="Unassembled WGS sequence"/>
</dbReference>
<dbReference type="InterPro" id="IPR011990">
    <property type="entry name" value="TPR-like_helical_dom_sf"/>
</dbReference>
<reference evidence="7 8" key="1">
    <citation type="submission" date="2021-03" db="EMBL/GenBank/DDBJ databases">
        <title>Genomic Encyclopedia of Type Strains, Phase IV (KMG-IV): sequencing the most valuable type-strain genomes for metagenomic binning, comparative biology and taxonomic classification.</title>
        <authorList>
            <person name="Goeker M."/>
        </authorList>
    </citation>
    <scope>NUCLEOTIDE SEQUENCE [LARGE SCALE GENOMIC DNA]</scope>
    <source>
        <strain evidence="7 8">DSM 1289</strain>
    </source>
</reference>
<keyword evidence="4" id="KW-0808">Transferase</keyword>
<dbReference type="CDD" id="cd00761">
    <property type="entry name" value="Glyco_tranf_GTA_type"/>
    <property type="match status" value="1"/>
</dbReference>
<evidence type="ECO:0000256" key="6">
    <source>
        <dbReference type="ARBA" id="ARBA00023136"/>
    </source>
</evidence>
<dbReference type="InterPro" id="IPR051612">
    <property type="entry name" value="Teichoic_Acid_Biosynth"/>
</dbReference>
<dbReference type="SUPFAM" id="SSF53448">
    <property type="entry name" value="Nucleotide-diphospho-sugar transferases"/>
    <property type="match status" value="1"/>
</dbReference>
<dbReference type="RefSeq" id="WP_209456580.1">
    <property type="nucleotide sequence ID" value="NZ_BAAACS010000002.1"/>
</dbReference>
<evidence type="ECO:0000256" key="5">
    <source>
        <dbReference type="ARBA" id="ARBA00022944"/>
    </source>
</evidence>
<dbReference type="EMBL" id="JAGGJX010000002">
    <property type="protein sequence ID" value="MBP1855115.1"/>
    <property type="molecule type" value="Genomic_DNA"/>
</dbReference>
<dbReference type="PANTHER" id="PTHR37316">
    <property type="entry name" value="TEICHOIC ACID GLYCEROL-PHOSPHATE PRIMASE"/>
    <property type="match status" value="1"/>
</dbReference>
<dbReference type="SUPFAM" id="SSF53756">
    <property type="entry name" value="UDP-Glycosyltransferase/glycogen phosphorylase"/>
    <property type="match status" value="1"/>
</dbReference>
<comment type="subcellular location">
    <subcellularLocation>
        <location evidence="1">Cell membrane</location>
        <topology evidence="1">Peripheral membrane protein</topology>
    </subcellularLocation>
</comment>
<keyword evidence="3" id="KW-1003">Cell membrane</keyword>
<evidence type="ECO:0000256" key="2">
    <source>
        <dbReference type="ARBA" id="ARBA00010488"/>
    </source>
</evidence>
<keyword evidence="5" id="KW-0777">Teichoic acid biosynthesis</keyword>
<evidence type="ECO:0000256" key="4">
    <source>
        <dbReference type="ARBA" id="ARBA00022679"/>
    </source>
</evidence>
<evidence type="ECO:0000313" key="7">
    <source>
        <dbReference type="EMBL" id="MBP1855115.1"/>
    </source>
</evidence>
<keyword evidence="8" id="KW-1185">Reference proteome</keyword>
<protein>
    <submittedName>
        <fullName evidence="7">CDP-glycerol glycerophosphotransferase (TagB/SpsB family)</fullName>
    </submittedName>
</protein>
<evidence type="ECO:0000256" key="3">
    <source>
        <dbReference type="ARBA" id="ARBA00022475"/>
    </source>
</evidence>
<sequence>MTNKLYEEIEILIEKNELVEAKKIILKNEKFIEYEEVKRYKALISFFEGKYEEALKEANEGIENSHENLQLINIKAIILEALGRNKAAEFYYRKSTILKSEESIKVLIASPVRQDYKILKEFLKSLKELNYDNIVEEYIFIDDNVDEESSYILNSFIPLKTKVIKVKSNNTYVKDENTHYWNADLMDKVAEFKNRLITYAIDREFDYIFFIDSDLILHRETLQELINSNVDIVSNIFWTKWNLNTRLEPQVWLEDNYSFIKNDNRNNNIIVSAKMELDYINQMKRKGLYKVGGLGACTLISQKALLKGVNFTKIDNISLVGEDRHFCVRANSLGLDLHVNTRYPALHLFRLGELAELEKFNKNDNVYNFKKVILLIHKDYSGSNTYALYKKIPQHIKEKFDVKIIKQTIDYNYVRMVMEADIIITTEANVAIPKEVYNGNQIIIDLWHGFPIKSMGYLDKNEKDIESMEKRFADINYITSYSENFNINMNRCIKVEEYKYIITGAPRNDLLDKENGINNLNKILGINTSNKKVIFYMPTFRIRENDSINDGINIFMKDELFNKEHLIEFEEWLLKNNMVFILKLHPHEEKYISSMVKESKSIKLILSEDLENNNIDLYEILGCSDYLITDYSSVYIDLLLLNIPLIFTNNDIEEYSNNRGLLFEYNEVTPGPKIKSVYDLKNEIMKFEQYNQYYLEERISLKEKFHKYVDFNSSDRTWEFIENLF</sequence>
<dbReference type="Gene3D" id="3.90.550.10">
    <property type="entry name" value="Spore Coat Polysaccharide Biosynthesis Protein SpsA, Chain A"/>
    <property type="match status" value="1"/>
</dbReference>
<dbReference type="InterPro" id="IPR043149">
    <property type="entry name" value="TagF_N"/>
</dbReference>
<dbReference type="PANTHER" id="PTHR37316:SF3">
    <property type="entry name" value="TEICHOIC ACID GLYCEROL-PHOSPHATE TRANSFERASE"/>
    <property type="match status" value="1"/>
</dbReference>
<evidence type="ECO:0000313" key="8">
    <source>
        <dbReference type="Proteomes" id="UP000767291"/>
    </source>
</evidence>